<evidence type="ECO:0000256" key="1">
    <source>
        <dbReference type="ARBA" id="ARBA00022729"/>
    </source>
</evidence>
<dbReference type="EMBL" id="JABCAG010000007">
    <property type="protein sequence ID" value="NMP57604.1"/>
    <property type="molecule type" value="Genomic_DNA"/>
</dbReference>
<dbReference type="SUPFAM" id="SSF81296">
    <property type="entry name" value="E set domains"/>
    <property type="match status" value="1"/>
</dbReference>
<dbReference type="InterPro" id="IPR014756">
    <property type="entry name" value="Ig_E-set"/>
</dbReference>
<proteinExistence type="predicted"/>
<evidence type="ECO:0000313" key="4">
    <source>
        <dbReference type="EMBL" id="OTP26502.1"/>
    </source>
</evidence>
<evidence type="ECO:0000259" key="2">
    <source>
        <dbReference type="Pfam" id="PF03067"/>
    </source>
</evidence>
<evidence type="ECO:0000313" key="7">
    <source>
        <dbReference type="Proteomes" id="UP000244022"/>
    </source>
</evidence>
<name>A0A1I4NL83_ENTMU</name>
<protein>
    <submittedName>
        <fullName evidence="3">Chitin-binding protein</fullName>
    </submittedName>
</protein>
<keyword evidence="1" id="KW-0732">Signal</keyword>
<dbReference type="CDD" id="cd21177">
    <property type="entry name" value="LPMO_AA10"/>
    <property type="match status" value="1"/>
</dbReference>
<dbReference type="EMBL" id="NGMS01000001">
    <property type="protein sequence ID" value="OTP26502.1"/>
    <property type="molecule type" value="Genomic_DNA"/>
</dbReference>
<gene>
    <name evidence="4" type="ORF">A5802_000213</name>
    <name evidence="5" type="ORF">C6N14_04790</name>
    <name evidence="3" type="ORF">HI921_03830</name>
</gene>
<dbReference type="Gene3D" id="2.70.50.50">
    <property type="entry name" value="chitin-binding protein cbp21"/>
    <property type="match status" value="1"/>
</dbReference>
<accession>A0A1I4NL83</accession>
<dbReference type="PANTHER" id="PTHR34823">
    <property type="entry name" value="GLCNAC-BINDING PROTEIN A"/>
    <property type="match status" value="1"/>
</dbReference>
<reference evidence="3 8" key="3">
    <citation type="submission" date="2020-04" db="EMBL/GenBank/DDBJ databases">
        <authorList>
            <person name="Abaymova A."/>
            <person name="Teymurazov M."/>
            <person name="Tazyna O."/>
            <person name="Chatushin Y."/>
            <person name="Svetoch E."/>
            <person name="Pereligyn V."/>
            <person name="Pohylenko V."/>
            <person name="Platonov M."/>
            <person name="Kartsev N."/>
            <person name="Skryabin Y."/>
            <person name="Sizova A."/>
            <person name="Solomentsev V."/>
            <person name="Kislichkina A."/>
            <person name="Bogun A."/>
        </authorList>
    </citation>
    <scope>NUCLEOTIDE SEQUENCE [LARGE SCALE GENOMIC DNA]</scope>
    <source>
        <strain evidence="3">SCPM-O-B-8398</strain>
        <strain evidence="8">SCPM-O-B-8398 (E28)</strain>
    </source>
</reference>
<feature type="domain" description="Chitin-binding type-4" evidence="2">
    <location>
        <begin position="29"/>
        <end position="200"/>
    </location>
</feature>
<dbReference type="AlphaFoldDB" id="A0A1I4NL83"/>
<dbReference type="InterPro" id="IPR051024">
    <property type="entry name" value="GlcNAc_Chitin_IntDeg"/>
</dbReference>
<evidence type="ECO:0000313" key="5">
    <source>
        <dbReference type="EMBL" id="PTO36126.1"/>
    </source>
</evidence>
<dbReference type="EMBL" id="PYGR01000013">
    <property type="protein sequence ID" value="PTO36126.1"/>
    <property type="molecule type" value="Genomic_DNA"/>
</dbReference>
<comment type="caution">
    <text evidence="4">The sequence shown here is derived from an EMBL/GenBank/DDBJ whole genome shotgun (WGS) entry which is preliminary data.</text>
</comment>
<dbReference type="Proteomes" id="UP000244022">
    <property type="component" value="Unassembled WGS sequence"/>
</dbReference>
<evidence type="ECO:0000313" key="3">
    <source>
        <dbReference type="EMBL" id="NMP57604.1"/>
    </source>
</evidence>
<reference evidence="5 7" key="2">
    <citation type="submission" date="2018-03" db="EMBL/GenBank/DDBJ databases">
        <title>Draft genome sequences of four Enterococcus mundtii strains isolated from beef slaughterhouses in Kenya.</title>
        <authorList>
            <person name="Wambui J."/>
            <person name="Stevens M."/>
            <person name="Njage P."/>
            <person name="Stephan R."/>
            <person name="Tasara T."/>
        </authorList>
    </citation>
    <scope>NUCLEOTIDE SEQUENCE [LARGE SCALE GENOMIC DNA]</scope>
    <source>
        <strain evidence="5 7">H18-EM</strain>
    </source>
</reference>
<organism evidence="4 6">
    <name type="scientific">Enterococcus mundtii</name>
    <dbReference type="NCBI Taxonomy" id="53346"/>
    <lineage>
        <taxon>Bacteria</taxon>
        <taxon>Bacillati</taxon>
        <taxon>Bacillota</taxon>
        <taxon>Bacilli</taxon>
        <taxon>Lactobacillales</taxon>
        <taxon>Enterococcaceae</taxon>
        <taxon>Enterococcus</taxon>
    </lineage>
</organism>
<dbReference type="PANTHER" id="PTHR34823:SF1">
    <property type="entry name" value="CHITIN-BINDING TYPE-4 DOMAIN-CONTAINING PROTEIN"/>
    <property type="match status" value="1"/>
</dbReference>
<reference evidence="4 6" key="1">
    <citation type="submission" date="2017-05" db="EMBL/GenBank/DDBJ databases">
        <title>The Genome Sequence of Enterococcus mundtii 6B1_DIV0119.</title>
        <authorList>
            <consortium name="The Broad Institute Genomics Platform"/>
            <consortium name="The Broad Institute Genomic Center for Infectious Diseases"/>
            <person name="Earl A."/>
            <person name="Manson A."/>
            <person name="Schwartman J."/>
            <person name="Gilmore M."/>
            <person name="Abouelleil A."/>
            <person name="Cao P."/>
            <person name="Chapman S."/>
            <person name="Cusick C."/>
            <person name="Shea T."/>
            <person name="Young S."/>
            <person name="Neafsey D."/>
            <person name="Nusbaum C."/>
            <person name="Birren B."/>
        </authorList>
    </citation>
    <scope>NUCLEOTIDE SEQUENCE [LARGE SCALE GENOMIC DNA]</scope>
    <source>
        <strain evidence="4 6">6B1_DIV0119</strain>
    </source>
</reference>
<evidence type="ECO:0000313" key="6">
    <source>
        <dbReference type="Proteomes" id="UP000195024"/>
    </source>
</evidence>
<dbReference type="Pfam" id="PF03067">
    <property type="entry name" value="LPMO_10"/>
    <property type="match status" value="1"/>
</dbReference>
<dbReference type="InterPro" id="IPR004302">
    <property type="entry name" value="Cellulose/chitin-bd_N"/>
</dbReference>
<sequence length="213" mass="22925">MKKSTLIGLGFILAGIGASTLTSVDVAAHGYVSEPASRGYQGSLDKNTNWNAAFKKYGAVINEPQSLEAPKGFPAAGPEDGQIASANGAVGDFLLDQQTASLWTKQQLTAGANDFTWTFTANHATTKWHYYMTKAGWDQNDALTRDDLEFIGEVGNDGQLASTNPTHSINIPNDRLGYHVILAVWDVADTKNGFYNVIDVDVKGETVLADLQK</sequence>
<dbReference type="Proteomes" id="UP000557857">
    <property type="component" value="Unassembled WGS sequence"/>
</dbReference>
<dbReference type="Proteomes" id="UP000195024">
    <property type="component" value="Unassembled WGS sequence"/>
</dbReference>
<dbReference type="RefSeq" id="WP_010736127.1">
    <property type="nucleotide sequence ID" value="NZ_CABHEA010000007.1"/>
</dbReference>
<evidence type="ECO:0000313" key="8">
    <source>
        <dbReference type="Proteomes" id="UP000557857"/>
    </source>
</evidence>